<dbReference type="PANTHER" id="PTHR30055">
    <property type="entry name" value="HTH-TYPE TRANSCRIPTIONAL REGULATOR RUTR"/>
    <property type="match status" value="1"/>
</dbReference>
<dbReference type="InterPro" id="IPR009057">
    <property type="entry name" value="Homeodomain-like_sf"/>
</dbReference>
<feature type="domain" description="HTH tetR-type" evidence="6">
    <location>
        <begin position="27"/>
        <end position="87"/>
    </location>
</feature>
<organism evidence="7">
    <name type="scientific">Pseudomonas putida</name>
    <name type="common">Arthrobacter siderocapsulatus</name>
    <dbReference type="NCBI Taxonomy" id="303"/>
    <lineage>
        <taxon>Bacteria</taxon>
        <taxon>Pseudomonadati</taxon>
        <taxon>Pseudomonadota</taxon>
        <taxon>Gammaproteobacteria</taxon>
        <taxon>Pseudomonadales</taxon>
        <taxon>Pseudomonadaceae</taxon>
        <taxon>Pseudomonas</taxon>
    </lineage>
</organism>
<keyword evidence="4" id="KW-0804">Transcription</keyword>
<evidence type="ECO:0000256" key="3">
    <source>
        <dbReference type="ARBA" id="ARBA00023125"/>
    </source>
</evidence>
<feature type="DNA-binding region" description="H-T-H motif" evidence="5">
    <location>
        <begin position="50"/>
        <end position="69"/>
    </location>
</feature>
<dbReference type="AlphaFoldDB" id="M5AW52"/>
<dbReference type="GO" id="GO:0003700">
    <property type="term" value="F:DNA-binding transcription factor activity"/>
    <property type="evidence" value="ECO:0007669"/>
    <property type="project" value="TreeGrafter"/>
</dbReference>
<evidence type="ECO:0000256" key="1">
    <source>
        <dbReference type="ARBA" id="ARBA00022491"/>
    </source>
</evidence>
<dbReference type="PROSITE" id="PS50977">
    <property type="entry name" value="HTH_TETR_2"/>
    <property type="match status" value="1"/>
</dbReference>
<geneLocation type="plasmid" evidence="7">
    <name>CAM</name>
</geneLocation>
<dbReference type="PANTHER" id="PTHR30055:SF175">
    <property type="entry name" value="HTH-TYPE TRANSCRIPTIONAL REPRESSOR KSTR2"/>
    <property type="match status" value="1"/>
</dbReference>
<reference evidence="7" key="1">
    <citation type="journal article" date="2012" name="Appl. Environ. Microbiol.">
        <title>Cloning, Baeyer-Villiger biooxidations, and structures of the camphor pathway 2-oxo-Delta(3)-4,5,5-trimethylcyclopentenylacetyl-coenzyme A monooxygenase of Pseudomonas putida ATCC 17453.</title>
        <authorList>
            <person name="Leisch H."/>
            <person name="Shi R."/>
            <person name="Grosse S."/>
            <person name="Morley K."/>
            <person name="Bergeron H."/>
            <person name="Cygler M."/>
            <person name="Iwaki H."/>
            <person name="Hasegawa Y."/>
            <person name="Lau P.C.K."/>
        </authorList>
    </citation>
    <scope>NUCLEOTIDE SEQUENCE</scope>
    <source>
        <strain evidence="7">ATCC 17453</strain>
        <plasmid evidence="7">CAM</plasmid>
    </source>
</reference>
<evidence type="ECO:0000313" key="7">
    <source>
        <dbReference type="EMBL" id="BAN13293.1"/>
    </source>
</evidence>
<accession>M5AW52</accession>
<evidence type="ECO:0000256" key="4">
    <source>
        <dbReference type="ARBA" id="ARBA00023163"/>
    </source>
</evidence>
<dbReference type="Gene3D" id="1.10.357.10">
    <property type="entry name" value="Tetracycline Repressor, domain 2"/>
    <property type="match status" value="1"/>
</dbReference>
<dbReference type="SUPFAM" id="SSF48498">
    <property type="entry name" value="Tetracyclin repressor-like, C-terminal domain"/>
    <property type="match status" value="1"/>
</dbReference>
<evidence type="ECO:0000256" key="2">
    <source>
        <dbReference type="ARBA" id="ARBA00023015"/>
    </source>
</evidence>
<dbReference type="InterPro" id="IPR036271">
    <property type="entry name" value="Tet_transcr_reg_TetR-rel_C_sf"/>
</dbReference>
<dbReference type="EMBL" id="AB771747">
    <property type="protein sequence ID" value="BAN13293.1"/>
    <property type="molecule type" value="Genomic_DNA"/>
</dbReference>
<keyword evidence="3 5" id="KW-0238">DNA-binding</keyword>
<sequence>MADSLPPSSNISRRRKSALNDGGAKYKAKRDELIRLAADLFKEKGYQTTTLNDIANYAGLDRASVYYYVGNKEEFFRDAVKGGVEQNAESLEKVLARDDISIREKLEQLVHLLMQSYSDSYPYMYVYIQEEMHKIADAKTPWAQEILEKTRSFEHAMLALVKQGVAEGSFRNDIPASLAANTIFGMLNWTYRWYTPKSKYSAKEVADAFCKIFFTGMEKA</sequence>
<name>M5AW52_PSEPU</name>
<dbReference type="PRINTS" id="PR00455">
    <property type="entry name" value="HTHTETR"/>
</dbReference>
<dbReference type="Pfam" id="PF17932">
    <property type="entry name" value="TetR_C_24"/>
    <property type="match status" value="1"/>
</dbReference>
<dbReference type="SUPFAM" id="SSF46689">
    <property type="entry name" value="Homeodomain-like"/>
    <property type="match status" value="1"/>
</dbReference>
<keyword evidence="7" id="KW-0614">Plasmid</keyword>
<gene>
    <name evidence="7" type="primary">camU</name>
</gene>
<keyword evidence="1" id="KW-0678">Repressor</keyword>
<dbReference type="Gene3D" id="1.10.10.60">
    <property type="entry name" value="Homeodomain-like"/>
    <property type="match status" value="1"/>
</dbReference>
<dbReference type="GO" id="GO:0000976">
    <property type="term" value="F:transcription cis-regulatory region binding"/>
    <property type="evidence" value="ECO:0007669"/>
    <property type="project" value="TreeGrafter"/>
</dbReference>
<keyword evidence="2" id="KW-0805">Transcription regulation</keyword>
<evidence type="ECO:0000256" key="5">
    <source>
        <dbReference type="PROSITE-ProRule" id="PRU00335"/>
    </source>
</evidence>
<proteinExistence type="predicted"/>
<dbReference type="InterPro" id="IPR041490">
    <property type="entry name" value="KstR2_TetR_C"/>
</dbReference>
<evidence type="ECO:0000259" key="6">
    <source>
        <dbReference type="PROSITE" id="PS50977"/>
    </source>
</evidence>
<protein>
    <submittedName>
        <fullName evidence="7">Putative TetR-type transcriptional regulator</fullName>
    </submittedName>
</protein>
<reference evidence="7" key="2">
    <citation type="journal article" date="2013" name="Appl. Environ. Microbiol.">
        <title>Camphor pathway redux: functional recombinant expression of 2,5- and 3,6-diketocamphane monooxygenases of Pseudomonas putida ATCC 17453 with their cognate flavin reductase catalyzing Baeyer-Villiger reactions.</title>
        <authorList>
            <person name="Iwaki H."/>
            <person name="Grosse S."/>
            <person name="Bergeron H."/>
            <person name="Leisch H."/>
            <person name="Morley K."/>
            <person name="Hasegawa Y."/>
            <person name="Lau P.C.K."/>
        </authorList>
    </citation>
    <scope>NUCLEOTIDE SEQUENCE</scope>
    <source>
        <strain evidence="7">ATCC 17453</strain>
        <plasmid evidence="7">CAM</plasmid>
    </source>
</reference>
<dbReference type="Pfam" id="PF00440">
    <property type="entry name" value="TetR_N"/>
    <property type="match status" value="1"/>
</dbReference>
<dbReference type="InterPro" id="IPR001647">
    <property type="entry name" value="HTH_TetR"/>
</dbReference>
<dbReference type="InterPro" id="IPR050109">
    <property type="entry name" value="HTH-type_TetR-like_transc_reg"/>
</dbReference>